<dbReference type="SUPFAM" id="SSF51161">
    <property type="entry name" value="Trimeric LpxA-like enzymes"/>
    <property type="match status" value="1"/>
</dbReference>
<dbReference type="AlphaFoldDB" id="Q4N9E7"/>
<dbReference type="GO" id="GO:0005085">
    <property type="term" value="F:guanyl-nucleotide exchange factor activity"/>
    <property type="evidence" value="ECO:0007669"/>
    <property type="project" value="TreeGrafter"/>
</dbReference>
<name>Q4N9E7_THEPA</name>
<organism evidence="11 12">
    <name type="scientific">Theileria parva</name>
    <name type="common">East coast fever infection agent</name>
    <dbReference type="NCBI Taxonomy" id="5875"/>
    <lineage>
        <taxon>Eukaryota</taxon>
        <taxon>Sar</taxon>
        <taxon>Alveolata</taxon>
        <taxon>Apicomplexa</taxon>
        <taxon>Aconoidasida</taxon>
        <taxon>Piroplasmida</taxon>
        <taxon>Theileriidae</taxon>
        <taxon>Theileria</taxon>
    </lineage>
</organism>
<dbReference type="InterPro" id="IPR051956">
    <property type="entry name" value="eIF2B_epsilon"/>
</dbReference>
<dbReference type="InParanoid" id="Q4N9E7"/>
<dbReference type="Gene3D" id="3.90.550.10">
    <property type="entry name" value="Spore Coat Polysaccharide Biosynthesis Protein SpsA, Chain A"/>
    <property type="match status" value="1"/>
</dbReference>
<evidence type="ECO:0000256" key="5">
    <source>
        <dbReference type="ARBA" id="ARBA00022917"/>
    </source>
</evidence>
<evidence type="ECO:0000256" key="9">
    <source>
        <dbReference type="SAM" id="Coils"/>
    </source>
</evidence>
<dbReference type="Proteomes" id="UP000001949">
    <property type="component" value="Unassembled WGS sequence"/>
</dbReference>
<dbReference type="SUPFAM" id="SSF48371">
    <property type="entry name" value="ARM repeat"/>
    <property type="match status" value="1"/>
</dbReference>
<evidence type="ECO:0000256" key="1">
    <source>
        <dbReference type="ARBA" id="ARBA00004514"/>
    </source>
</evidence>
<dbReference type="STRING" id="5875.Q4N9E7"/>
<dbReference type="EMBL" id="AAGK01000001">
    <property type="protein sequence ID" value="EAN33411.1"/>
    <property type="molecule type" value="Genomic_DNA"/>
</dbReference>
<dbReference type="InterPro" id="IPR003307">
    <property type="entry name" value="W2_domain"/>
</dbReference>
<dbReference type="GeneID" id="3502941"/>
<dbReference type="PROSITE" id="PS51363">
    <property type="entry name" value="W2"/>
    <property type="match status" value="1"/>
</dbReference>
<dbReference type="Pfam" id="PF25084">
    <property type="entry name" value="LbH_EIF2B"/>
    <property type="match status" value="1"/>
</dbReference>
<dbReference type="eggNOG" id="KOG1461">
    <property type="taxonomic scope" value="Eukaryota"/>
</dbReference>
<keyword evidence="3" id="KW-0963">Cytoplasm</keyword>
<dbReference type="VEuPathDB" id="PiroplasmaDB:TpMuguga_01g00167"/>
<dbReference type="InterPro" id="IPR029044">
    <property type="entry name" value="Nucleotide-diphossugar_trans"/>
</dbReference>
<proteinExistence type="inferred from homology"/>
<comment type="similarity">
    <text evidence="2">Belongs to the eIF-2B gamma/epsilon subunits family.</text>
</comment>
<dbReference type="Gene3D" id="2.160.10.10">
    <property type="entry name" value="Hexapeptide repeat proteins"/>
    <property type="match status" value="1"/>
</dbReference>
<dbReference type="KEGG" id="tpv:TP01_0167"/>
<dbReference type="InterPro" id="IPR056764">
    <property type="entry name" value="LbH_EIF2B3/5"/>
</dbReference>
<keyword evidence="12" id="KW-1185">Reference proteome</keyword>
<dbReference type="GO" id="GO:0005851">
    <property type="term" value="C:eukaryotic translation initiation factor 2B complex"/>
    <property type="evidence" value="ECO:0007669"/>
    <property type="project" value="TreeGrafter"/>
</dbReference>
<evidence type="ECO:0000256" key="3">
    <source>
        <dbReference type="ARBA" id="ARBA00022490"/>
    </source>
</evidence>
<evidence type="ECO:0000259" key="10">
    <source>
        <dbReference type="PROSITE" id="PS51363"/>
    </source>
</evidence>
<evidence type="ECO:0000313" key="11">
    <source>
        <dbReference type="EMBL" id="EAN33411.1"/>
    </source>
</evidence>
<feature type="domain" description="W2" evidence="10">
    <location>
        <begin position="494"/>
        <end position="649"/>
    </location>
</feature>
<dbReference type="InterPro" id="IPR016024">
    <property type="entry name" value="ARM-type_fold"/>
</dbReference>
<evidence type="ECO:0000256" key="6">
    <source>
        <dbReference type="ARBA" id="ARBA00044144"/>
    </source>
</evidence>
<evidence type="ECO:0000256" key="7">
    <source>
        <dbReference type="ARBA" id="ARBA00044345"/>
    </source>
</evidence>
<dbReference type="Gene3D" id="1.25.40.180">
    <property type="match status" value="1"/>
</dbReference>
<dbReference type="GO" id="GO:0031369">
    <property type="term" value="F:translation initiation factor binding"/>
    <property type="evidence" value="ECO:0007669"/>
    <property type="project" value="TreeGrafter"/>
</dbReference>
<dbReference type="GO" id="GO:0003743">
    <property type="term" value="F:translation initiation factor activity"/>
    <property type="evidence" value="ECO:0007669"/>
    <property type="project" value="UniProtKB-KW"/>
</dbReference>
<evidence type="ECO:0000313" key="12">
    <source>
        <dbReference type="Proteomes" id="UP000001949"/>
    </source>
</evidence>
<keyword evidence="5" id="KW-0648">Protein biosynthesis</keyword>
<comment type="caution">
    <text evidence="11">The sequence shown here is derived from an EMBL/GenBank/DDBJ whole genome shotgun (WGS) entry which is preliminary data.</text>
</comment>
<dbReference type="OMA" id="FVICRSH"/>
<keyword evidence="4 11" id="KW-0396">Initiation factor</keyword>
<dbReference type="SUPFAM" id="SSF53448">
    <property type="entry name" value="Nucleotide-diphospho-sugar transferases"/>
    <property type="match status" value="1"/>
</dbReference>
<keyword evidence="9" id="KW-0175">Coiled coil</keyword>
<gene>
    <name evidence="11" type="ordered locus">TP01_0167</name>
</gene>
<comment type="subunit">
    <text evidence="8">Component of the translation initiation factor 2B (eIF2B) complex which is a heterodecamer of two sets of five different subunits: alpha, beta, gamma, delta and epsilon. Subunits alpha, beta and delta comprise a regulatory subcomplex and subunits epsilon and gamma comprise a catalytic subcomplex. Within the complex, the hexameric regulatory complex resides at the center, with the two heterodimeric catalytic subcomplexes bound on opposite sides.</text>
</comment>
<evidence type="ECO:0000256" key="2">
    <source>
        <dbReference type="ARBA" id="ARBA00007878"/>
    </source>
</evidence>
<reference evidence="11 12" key="1">
    <citation type="journal article" date="2005" name="Science">
        <title>Genome sequence of Theileria parva, a bovine pathogen that transforms lymphocytes.</title>
        <authorList>
            <person name="Gardner M.J."/>
            <person name="Bishop R."/>
            <person name="Shah T."/>
            <person name="de Villiers E.P."/>
            <person name="Carlton J.M."/>
            <person name="Hall N."/>
            <person name="Ren Q."/>
            <person name="Paulsen I.T."/>
            <person name="Pain A."/>
            <person name="Berriman M."/>
            <person name="Wilson R.J.M."/>
            <person name="Sato S."/>
            <person name="Ralph S.A."/>
            <person name="Mann D.J."/>
            <person name="Xiong Z."/>
            <person name="Shallom S.J."/>
            <person name="Weidman J."/>
            <person name="Jiang L."/>
            <person name="Lynn J."/>
            <person name="Weaver B."/>
            <person name="Shoaibi A."/>
            <person name="Domingo A.R."/>
            <person name="Wasawo D."/>
            <person name="Crabtree J."/>
            <person name="Wortman J.R."/>
            <person name="Haas B."/>
            <person name="Angiuoli S.V."/>
            <person name="Creasy T.H."/>
            <person name="Lu C."/>
            <person name="Suh B."/>
            <person name="Silva J.C."/>
            <person name="Utterback T.R."/>
            <person name="Feldblyum T.V."/>
            <person name="Pertea M."/>
            <person name="Allen J."/>
            <person name="Nierman W.C."/>
            <person name="Taracha E.L.N."/>
            <person name="Salzberg S.L."/>
            <person name="White O.R."/>
            <person name="Fitzhugh H.A."/>
            <person name="Morzaria S."/>
            <person name="Venter J.C."/>
            <person name="Fraser C.M."/>
            <person name="Nene V."/>
        </authorList>
    </citation>
    <scope>NUCLEOTIDE SEQUENCE [LARGE SCALE GENOMIC DNA]</scope>
    <source>
        <strain evidence="11 12">Muguga</strain>
    </source>
</reference>
<protein>
    <recommendedName>
        <fullName evidence="6">Translation initiation factor eIF2B subunit epsilon</fullName>
    </recommendedName>
    <alternativeName>
        <fullName evidence="7">eIF2B GDP-GTP exchange factor subunit epsilon</fullName>
    </alternativeName>
</protein>
<evidence type="ECO:0000256" key="8">
    <source>
        <dbReference type="ARBA" id="ARBA00046432"/>
    </source>
</evidence>
<dbReference type="InterPro" id="IPR011004">
    <property type="entry name" value="Trimer_LpxA-like_sf"/>
</dbReference>
<evidence type="ECO:0000256" key="4">
    <source>
        <dbReference type="ARBA" id="ARBA00022540"/>
    </source>
</evidence>
<accession>Q4N9E7</accession>
<dbReference type="PANTHER" id="PTHR45887:SF1">
    <property type="entry name" value="TRANSLATION INITIATION FACTOR EIF-2B SUBUNIT EPSILON"/>
    <property type="match status" value="1"/>
</dbReference>
<comment type="subcellular location">
    <subcellularLocation>
        <location evidence="1">Cytoplasm</location>
        <location evidence="1">Cytosol</location>
    </subcellularLocation>
</comment>
<dbReference type="CDD" id="cd03356">
    <property type="entry name" value="LbH_G1P_AT_C_like"/>
    <property type="match status" value="1"/>
</dbReference>
<feature type="coiled-coil region" evidence="9">
    <location>
        <begin position="486"/>
        <end position="513"/>
    </location>
</feature>
<dbReference type="PANTHER" id="PTHR45887">
    <property type="entry name" value="TRANSLATION INITIATION FACTOR EIF-2B SUBUNIT EPSILON"/>
    <property type="match status" value="1"/>
</dbReference>
<sequence>MEGIILHECDTITFEPLTSYADVKDLYIGDSTIFMESLTNIYHSGIKKVYFLVESYKLNKYMALEKSYSIGKRDSQLVIEVVAVNVTKMDVGPALREFFTTHTNIQQFLLMYSNTLLSVPISDALEFHDNLMKTNSKYTMTMLYTQHNSKLYSDMENDGVVISNERTGELLLTSQTDLISFDYNLFSRTGFNPLSVRYDLLESSVYLCSSLIIESVMEQFDKNRMSQLVNAILTDEIKISEIYCYTLQNDAAFPDFPAALKINSPRLYHTIYMQYIQRFLTSHSTDSSIDSGSSVRGKKGMDDVNRGIGPRISETSYFNRENIVASASNTMMNSVKKSVLGHNVRVGSNVTVVNSIVFDNVTIHNNCNIVDTIVMDNCVINEGVNLVSGSVIGKNCEISPKLVNNRGKSVFCAMDQTKFYDLTEDLVVEGDGKVFLWNLEPFTNDFSLYKIGDDFFNHTTFTIEFDNLTDDSTHSTEFSGDSDDDFDNLDGDLDEDEHEFENLELEMMIIESLEEPKLVENKLLEIRSLRLAHNITETEMTFNTHKFAIKWLIQQAQEDEIEETMEKSQLQQLLNTFKTKLDNNLENKLFEEILRLCVENGKDELYFCKLMEAFYHSEVLNFEEFPNWAKIKQFKEPRLISFANWLEED</sequence>